<proteinExistence type="inferred from homology"/>
<dbReference type="InterPro" id="IPR036291">
    <property type="entry name" value="NAD(P)-bd_dom_sf"/>
</dbReference>
<dbReference type="EMBL" id="KZ678134">
    <property type="protein sequence ID" value="PSN67730.1"/>
    <property type="molecule type" value="Genomic_DNA"/>
</dbReference>
<gene>
    <name evidence="4" type="ORF">BS50DRAFT_572753</name>
</gene>
<name>A0A2T2NQR4_CORCC</name>
<reference evidence="4 5" key="1">
    <citation type="journal article" date="2018" name="Front. Microbiol.">
        <title>Genome-Wide Analysis of Corynespora cassiicola Leaf Fall Disease Putative Effectors.</title>
        <authorList>
            <person name="Lopez D."/>
            <person name="Ribeiro S."/>
            <person name="Label P."/>
            <person name="Fumanal B."/>
            <person name="Venisse J.S."/>
            <person name="Kohler A."/>
            <person name="de Oliveira R.R."/>
            <person name="Labutti K."/>
            <person name="Lipzen A."/>
            <person name="Lail K."/>
            <person name="Bauer D."/>
            <person name="Ohm R.A."/>
            <person name="Barry K.W."/>
            <person name="Spatafora J."/>
            <person name="Grigoriev I.V."/>
            <person name="Martin F.M."/>
            <person name="Pujade-Renaud V."/>
        </authorList>
    </citation>
    <scope>NUCLEOTIDE SEQUENCE [LARGE SCALE GENOMIC DNA]</scope>
    <source>
        <strain evidence="4 5">Philippines</strain>
    </source>
</reference>
<keyword evidence="3" id="KW-0560">Oxidoreductase</keyword>
<dbReference type="PROSITE" id="PS00061">
    <property type="entry name" value="ADH_SHORT"/>
    <property type="match status" value="1"/>
</dbReference>
<dbReference type="GO" id="GO:0016491">
    <property type="term" value="F:oxidoreductase activity"/>
    <property type="evidence" value="ECO:0007669"/>
    <property type="project" value="UniProtKB-KW"/>
</dbReference>
<evidence type="ECO:0000256" key="3">
    <source>
        <dbReference type="ARBA" id="ARBA00023002"/>
    </source>
</evidence>
<dbReference type="AlphaFoldDB" id="A0A2T2NQR4"/>
<dbReference type="Pfam" id="PF00106">
    <property type="entry name" value="adh_short"/>
    <property type="match status" value="1"/>
</dbReference>
<comment type="similarity">
    <text evidence="1">Belongs to the short-chain dehydrogenases/reductases (SDR) family.</text>
</comment>
<organism evidence="4 5">
    <name type="scientific">Corynespora cassiicola Philippines</name>
    <dbReference type="NCBI Taxonomy" id="1448308"/>
    <lineage>
        <taxon>Eukaryota</taxon>
        <taxon>Fungi</taxon>
        <taxon>Dikarya</taxon>
        <taxon>Ascomycota</taxon>
        <taxon>Pezizomycotina</taxon>
        <taxon>Dothideomycetes</taxon>
        <taxon>Pleosporomycetidae</taxon>
        <taxon>Pleosporales</taxon>
        <taxon>Corynesporascaceae</taxon>
        <taxon>Corynespora</taxon>
    </lineage>
</organism>
<evidence type="ECO:0000313" key="4">
    <source>
        <dbReference type="EMBL" id="PSN67730.1"/>
    </source>
</evidence>
<evidence type="ECO:0000256" key="1">
    <source>
        <dbReference type="ARBA" id="ARBA00006484"/>
    </source>
</evidence>
<keyword evidence="2" id="KW-0521">NADP</keyword>
<evidence type="ECO:0000256" key="2">
    <source>
        <dbReference type="ARBA" id="ARBA00022857"/>
    </source>
</evidence>
<accession>A0A2T2NQR4</accession>
<dbReference type="InterPro" id="IPR020904">
    <property type="entry name" value="Sc_DH/Rdtase_CS"/>
</dbReference>
<keyword evidence="5" id="KW-1185">Reference proteome</keyword>
<dbReference type="PRINTS" id="PR00081">
    <property type="entry name" value="GDHRDH"/>
</dbReference>
<dbReference type="Proteomes" id="UP000240883">
    <property type="component" value="Unassembled WGS sequence"/>
</dbReference>
<dbReference type="Gene3D" id="3.40.50.720">
    <property type="entry name" value="NAD(P)-binding Rossmann-like Domain"/>
    <property type="match status" value="1"/>
</dbReference>
<dbReference type="PANTHER" id="PTHR43180">
    <property type="entry name" value="3-OXOACYL-(ACYL-CARRIER-PROTEIN) REDUCTASE (AFU_ORTHOLOGUE AFUA_6G11210)"/>
    <property type="match status" value="1"/>
</dbReference>
<sequence>MVVLPSERKEGGARFRGPYLRLYASVPAATPLTLRQTLASYSANSVSSVCTNMATYTPESMVEAVRQSPPLDFSTPWNAAWAKDKVIVLTGGSSGFGAGFVEHWASLGATVIFGDIDVERSDVLVRAVRKKTGRDNVHFVYCDVTKWQSQVSLFKEAIKLSPTGGIDTVVANAGIAGEDRFQRPYKIDTAEPPEPDFRIMDVNCTGLMYTAHLAYYYLPRNPGSEPCSPDSDPATRVRDRNLILMGSIASLAPISAQPQYGAAKHAVLGLYRSLRCSSHYQGIRINMICPYFIETPIVLPAARVMLAGGGMGTVDDVVEATTRLVADSRIVGRSIVIGPRAWVKQKDDGEWEVVEKGTPGSVEKPFWEPCADDWEEVEAFNRNIIKTLNAYQALRGWRGWAWDIAKIAWAGLGFGGSAKKK</sequence>
<dbReference type="SUPFAM" id="SSF51735">
    <property type="entry name" value="NAD(P)-binding Rossmann-fold domains"/>
    <property type="match status" value="1"/>
</dbReference>
<dbReference type="InterPro" id="IPR002347">
    <property type="entry name" value="SDR_fam"/>
</dbReference>
<dbReference type="PANTHER" id="PTHR43180:SF16">
    <property type="entry name" value="BACILYSIN BIOSYNTHESIS OXIDOREDUCTASE BACC"/>
    <property type="match status" value="1"/>
</dbReference>
<dbReference type="STRING" id="1448308.A0A2T2NQR4"/>
<protein>
    <submittedName>
        <fullName evidence="4">NAD(P)-binding protein</fullName>
    </submittedName>
</protein>
<dbReference type="OrthoDB" id="498125at2759"/>
<evidence type="ECO:0000313" key="5">
    <source>
        <dbReference type="Proteomes" id="UP000240883"/>
    </source>
</evidence>